<keyword evidence="1" id="KW-1133">Transmembrane helix</keyword>
<accession>A0A0F9C5F7</accession>
<protein>
    <submittedName>
        <fullName evidence="2">Uncharacterized protein</fullName>
    </submittedName>
</protein>
<comment type="caution">
    <text evidence="2">The sequence shown here is derived from an EMBL/GenBank/DDBJ whole genome shotgun (WGS) entry which is preliminary data.</text>
</comment>
<dbReference type="EMBL" id="LAZR01037693">
    <property type="protein sequence ID" value="KKL21542.1"/>
    <property type="molecule type" value="Genomic_DNA"/>
</dbReference>
<evidence type="ECO:0000313" key="2">
    <source>
        <dbReference type="EMBL" id="KKL21542.1"/>
    </source>
</evidence>
<reference evidence="2" key="1">
    <citation type="journal article" date="2015" name="Nature">
        <title>Complex archaea that bridge the gap between prokaryotes and eukaryotes.</title>
        <authorList>
            <person name="Spang A."/>
            <person name="Saw J.H."/>
            <person name="Jorgensen S.L."/>
            <person name="Zaremba-Niedzwiedzka K."/>
            <person name="Martijn J."/>
            <person name="Lind A.E."/>
            <person name="van Eijk R."/>
            <person name="Schleper C."/>
            <person name="Guy L."/>
            <person name="Ettema T.J."/>
        </authorList>
    </citation>
    <scope>NUCLEOTIDE SEQUENCE</scope>
</reference>
<evidence type="ECO:0000256" key="1">
    <source>
        <dbReference type="SAM" id="Phobius"/>
    </source>
</evidence>
<sequence>MEHLFGLIRAFAIGLFILGVAAAGFIIWIIIKLLQYFTVI</sequence>
<name>A0A0F9C5F7_9ZZZZ</name>
<keyword evidence="1" id="KW-0812">Transmembrane</keyword>
<organism evidence="2">
    <name type="scientific">marine sediment metagenome</name>
    <dbReference type="NCBI Taxonomy" id="412755"/>
    <lineage>
        <taxon>unclassified sequences</taxon>
        <taxon>metagenomes</taxon>
        <taxon>ecological metagenomes</taxon>
    </lineage>
</organism>
<keyword evidence="1" id="KW-0472">Membrane</keyword>
<dbReference type="AlphaFoldDB" id="A0A0F9C5F7"/>
<feature type="transmembrane region" description="Helical" evidence="1">
    <location>
        <begin position="6"/>
        <end position="31"/>
    </location>
</feature>
<proteinExistence type="predicted"/>
<gene>
    <name evidence="2" type="ORF">LCGC14_2444430</name>
</gene>